<comment type="similarity">
    <text evidence="1 6">Belongs to the 4-hydroxy-2-oxovalerate aldolase family.</text>
</comment>
<keyword evidence="2 6" id="KW-0479">Metal-binding</keyword>
<keyword evidence="5 6" id="KW-0456">Lyase</keyword>
<evidence type="ECO:0000256" key="4">
    <source>
        <dbReference type="ARBA" id="ARBA00023211"/>
    </source>
</evidence>
<keyword evidence="4 6" id="KW-0464">Manganese</keyword>
<dbReference type="Pfam" id="PF07836">
    <property type="entry name" value="DmpG_comm"/>
    <property type="match status" value="1"/>
</dbReference>
<feature type="binding site" evidence="6">
    <location>
        <position position="196"/>
    </location>
    <ligand>
        <name>substrate</name>
    </ligand>
</feature>
<dbReference type="SUPFAM" id="SSF51569">
    <property type="entry name" value="Aldolase"/>
    <property type="match status" value="1"/>
</dbReference>
<dbReference type="Gene3D" id="3.20.20.70">
    <property type="entry name" value="Aldolase class I"/>
    <property type="match status" value="1"/>
</dbReference>
<dbReference type="PROSITE" id="PS50991">
    <property type="entry name" value="PYR_CT"/>
    <property type="match status" value="1"/>
</dbReference>
<dbReference type="Gene3D" id="1.10.8.60">
    <property type="match status" value="1"/>
</dbReference>
<accession>A0A848AUI2</accession>
<evidence type="ECO:0000313" key="10">
    <source>
        <dbReference type="Proteomes" id="UP000576225"/>
    </source>
</evidence>
<dbReference type="PANTHER" id="PTHR10277">
    <property type="entry name" value="HOMOCITRATE SYNTHASE-RELATED"/>
    <property type="match status" value="1"/>
</dbReference>
<evidence type="ECO:0000259" key="8">
    <source>
        <dbReference type="PROSITE" id="PS50991"/>
    </source>
</evidence>
<evidence type="ECO:0000256" key="7">
    <source>
        <dbReference type="NCBIfam" id="TIGR03217"/>
    </source>
</evidence>
<evidence type="ECO:0000256" key="6">
    <source>
        <dbReference type="HAMAP-Rule" id="MF_01656"/>
    </source>
</evidence>
<feature type="binding site" evidence="6">
    <location>
        <position position="196"/>
    </location>
    <ligand>
        <name>Mn(2+)</name>
        <dbReference type="ChEBI" id="CHEBI:29035"/>
    </ligand>
</feature>
<feature type="binding site" evidence="6">
    <location>
        <position position="198"/>
    </location>
    <ligand>
        <name>Mn(2+)</name>
        <dbReference type="ChEBI" id="CHEBI:29035"/>
    </ligand>
</feature>
<organism evidence="9 10">
    <name type="scientific">Victivallis vadensis</name>
    <dbReference type="NCBI Taxonomy" id="172901"/>
    <lineage>
        <taxon>Bacteria</taxon>
        <taxon>Pseudomonadati</taxon>
        <taxon>Lentisphaerota</taxon>
        <taxon>Lentisphaeria</taxon>
        <taxon>Victivallales</taxon>
        <taxon>Victivallaceae</taxon>
        <taxon>Victivallis</taxon>
    </lineage>
</organism>
<dbReference type="GO" id="GO:0030145">
    <property type="term" value="F:manganese ion binding"/>
    <property type="evidence" value="ECO:0007669"/>
    <property type="project" value="UniProtKB-UniRule"/>
</dbReference>
<protein>
    <recommendedName>
        <fullName evidence="6 7">4-hydroxy-2-oxovalerate aldolase</fullName>
        <shortName evidence="6">HOA</shortName>
        <ecNumber evidence="6 7">4.1.3.39</ecNumber>
    </recommendedName>
    <alternativeName>
        <fullName evidence="6">4-hydroxy-2-keto-pentanoic acid aldolase</fullName>
    </alternativeName>
    <alternativeName>
        <fullName evidence="6">4-hydroxy-2-oxopentanoate aldolase</fullName>
    </alternativeName>
</protein>
<dbReference type="Proteomes" id="UP000576225">
    <property type="component" value="Unassembled WGS sequence"/>
</dbReference>
<dbReference type="InterPro" id="IPR035685">
    <property type="entry name" value="DRE_TIM_HOA"/>
</dbReference>
<comment type="catalytic activity">
    <reaction evidence="6">
        <text>(S)-4-hydroxy-2-oxopentanoate = acetaldehyde + pyruvate</text>
        <dbReference type="Rhea" id="RHEA:22624"/>
        <dbReference type="ChEBI" id="CHEBI:15343"/>
        <dbReference type="ChEBI" id="CHEBI:15361"/>
        <dbReference type="ChEBI" id="CHEBI:73143"/>
        <dbReference type="EC" id="4.1.3.39"/>
    </reaction>
</comment>
<dbReference type="InterPro" id="IPR000891">
    <property type="entry name" value="PYR_CT"/>
</dbReference>
<evidence type="ECO:0000256" key="1">
    <source>
        <dbReference type="ARBA" id="ARBA00008944"/>
    </source>
</evidence>
<dbReference type="RefSeq" id="WP_168961829.1">
    <property type="nucleotide sequence ID" value="NZ_JABAEW010000006.1"/>
</dbReference>
<dbReference type="CDD" id="cd07943">
    <property type="entry name" value="DRE_TIM_HOA"/>
    <property type="match status" value="1"/>
</dbReference>
<evidence type="ECO:0000313" key="9">
    <source>
        <dbReference type="EMBL" id="NMD85923.1"/>
    </source>
</evidence>
<dbReference type="AlphaFoldDB" id="A0A848AUI2"/>
<proteinExistence type="inferred from homology"/>
<dbReference type="NCBIfam" id="NF006049">
    <property type="entry name" value="PRK08195.1"/>
    <property type="match status" value="1"/>
</dbReference>
<reference evidence="9 10" key="1">
    <citation type="submission" date="2020-04" db="EMBL/GenBank/DDBJ databases">
        <authorList>
            <person name="Hitch T.C.A."/>
            <person name="Wylensek D."/>
            <person name="Clavel T."/>
        </authorList>
    </citation>
    <scope>NUCLEOTIDE SEQUENCE [LARGE SCALE GENOMIC DNA]</scope>
    <source>
        <strain evidence="9 10">COR2-253-APC-1A</strain>
    </source>
</reference>
<comment type="caution">
    <text evidence="6">Lacks conserved residue(s) required for the propagation of feature annotation.</text>
</comment>
<dbReference type="HAMAP" id="MF_01656">
    <property type="entry name" value="HOA"/>
    <property type="match status" value="1"/>
</dbReference>
<gene>
    <name evidence="9" type="primary">dmpG</name>
    <name evidence="9" type="ORF">HF882_04925</name>
</gene>
<dbReference type="EC" id="4.1.3.39" evidence="6 7"/>
<evidence type="ECO:0000256" key="5">
    <source>
        <dbReference type="ARBA" id="ARBA00023239"/>
    </source>
</evidence>
<feature type="active site" description="Proton acceptor" evidence="6">
    <location>
        <position position="18"/>
    </location>
</feature>
<evidence type="ECO:0000256" key="2">
    <source>
        <dbReference type="ARBA" id="ARBA00022723"/>
    </source>
</evidence>
<feature type="binding site" evidence="6">
    <location>
        <begin position="14"/>
        <end position="15"/>
    </location>
    <ligand>
        <name>substrate</name>
    </ligand>
</feature>
<dbReference type="InterPro" id="IPR013785">
    <property type="entry name" value="Aldolase_TIM"/>
</dbReference>
<feature type="binding site" evidence="6">
    <location>
        <position position="15"/>
    </location>
    <ligand>
        <name>Mn(2+)</name>
        <dbReference type="ChEBI" id="CHEBI:29035"/>
    </ligand>
</feature>
<dbReference type="NCBIfam" id="TIGR03217">
    <property type="entry name" value="4OH_2_O_val_ald"/>
    <property type="match status" value="1"/>
</dbReference>
<dbReference type="GO" id="GO:0009098">
    <property type="term" value="P:L-leucine biosynthetic process"/>
    <property type="evidence" value="ECO:0007669"/>
    <property type="project" value="TreeGrafter"/>
</dbReference>
<sequence>MREKRLRFFDSTLRDGSHAVAHRIRREWIAEYCRQLEPAGLETIIVGHGNGLGASSLQVGLALLSDEEMLTVAREYLKKTKLGVFLIPGFGTIRDHLEPAIKAGADLFCIASHCTEADVTRQHIEFCKGRGKEVYGVLMSYHMTDTPRLLEEAKKMEAYGADGVILMDSAGASTPDLVVNTVRAMCGGLAVPVGFHAHNNLGMAVGNAWLAIDNGAAIVDGTVKGFGAGAGNCPLEVLAALLEKMKIETGLDLYRLLDAGDSVVTEMAGHPVGIDSVCVVSGMAGVFSAFARHVKDAAKQFGVDPRDIFMELGRRKVVGGQEDVIVDVAMNLAQLKKKDEVSYLLESLL</sequence>
<dbReference type="SUPFAM" id="SSF89000">
    <property type="entry name" value="post-HMGL domain-like"/>
    <property type="match status" value="1"/>
</dbReference>
<dbReference type="InterPro" id="IPR050073">
    <property type="entry name" value="2-IPM_HCS-like"/>
</dbReference>
<feature type="site" description="Transition state stabilizer" evidence="6">
    <location>
        <position position="14"/>
    </location>
</feature>
<dbReference type="EMBL" id="JABAEW010000006">
    <property type="protein sequence ID" value="NMD85923.1"/>
    <property type="molecule type" value="Genomic_DNA"/>
</dbReference>
<dbReference type="InterPro" id="IPR012425">
    <property type="entry name" value="DmpG_comm"/>
</dbReference>
<dbReference type="InterPro" id="IPR017629">
    <property type="entry name" value="4OH_2_O-val_aldolase"/>
</dbReference>
<feature type="binding site" evidence="6">
    <location>
        <position position="169"/>
    </location>
    <ligand>
        <name>substrate</name>
    </ligand>
</feature>
<dbReference type="PANTHER" id="PTHR10277:SF9">
    <property type="entry name" value="2-ISOPROPYLMALATE SYNTHASE 1, CHLOROPLASTIC-RELATED"/>
    <property type="match status" value="1"/>
</dbReference>
<dbReference type="GO" id="GO:0003852">
    <property type="term" value="F:2-isopropylmalate synthase activity"/>
    <property type="evidence" value="ECO:0007669"/>
    <property type="project" value="TreeGrafter"/>
</dbReference>
<keyword evidence="3 6" id="KW-0058">Aromatic hydrocarbons catabolism</keyword>
<comment type="caution">
    <text evidence="9">The sequence shown here is derived from an EMBL/GenBank/DDBJ whole genome shotgun (WGS) entry which is preliminary data.</text>
</comment>
<dbReference type="Pfam" id="PF00682">
    <property type="entry name" value="HMGL-like"/>
    <property type="match status" value="1"/>
</dbReference>
<name>A0A848AUI2_9BACT</name>
<feature type="domain" description="Pyruvate carboxyltransferase" evidence="8">
    <location>
        <begin position="6"/>
        <end position="257"/>
    </location>
</feature>
<evidence type="ECO:0000256" key="3">
    <source>
        <dbReference type="ARBA" id="ARBA00022797"/>
    </source>
</evidence>
<dbReference type="GO" id="GO:0008701">
    <property type="term" value="F:4-hydroxy-2-oxovalerate aldolase activity"/>
    <property type="evidence" value="ECO:0007669"/>
    <property type="project" value="UniProtKB-UniRule"/>
</dbReference>